<gene>
    <name evidence="2" type="ORF">BT63DRAFT_434680</name>
</gene>
<evidence type="ECO:0000256" key="1">
    <source>
        <dbReference type="ARBA" id="ARBA00022801"/>
    </source>
</evidence>
<dbReference type="InterPro" id="IPR010520">
    <property type="entry name" value="FrsA-like"/>
</dbReference>
<keyword evidence="3" id="KW-1185">Reference proteome</keyword>
<dbReference type="InterPro" id="IPR050261">
    <property type="entry name" value="FrsA_esterase"/>
</dbReference>
<keyword evidence="1 2" id="KW-0378">Hydrolase</keyword>
<proteinExistence type="predicted"/>
<protein>
    <submittedName>
        <fullName evidence="2">Alpha/beta-hydrolase</fullName>
    </submittedName>
</protein>
<name>A0A6A6TX22_9PEZI</name>
<dbReference type="GO" id="GO:0016787">
    <property type="term" value="F:hydrolase activity"/>
    <property type="evidence" value="ECO:0007669"/>
    <property type="project" value="UniProtKB-KW"/>
</dbReference>
<dbReference type="PANTHER" id="PTHR22946">
    <property type="entry name" value="DIENELACTONE HYDROLASE DOMAIN-CONTAINING PROTEIN-RELATED"/>
    <property type="match status" value="1"/>
</dbReference>
<dbReference type="InterPro" id="IPR029058">
    <property type="entry name" value="AB_hydrolase_fold"/>
</dbReference>
<dbReference type="Proteomes" id="UP000799302">
    <property type="component" value="Unassembled WGS sequence"/>
</dbReference>
<evidence type="ECO:0000313" key="3">
    <source>
        <dbReference type="Proteomes" id="UP000799302"/>
    </source>
</evidence>
<reference evidence="2" key="1">
    <citation type="journal article" date="2020" name="Stud. Mycol.">
        <title>101 Dothideomycetes genomes: a test case for predicting lifestyles and emergence of pathogens.</title>
        <authorList>
            <person name="Haridas S."/>
            <person name="Albert R."/>
            <person name="Binder M."/>
            <person name="Bloem J."/>
            <person name="Labutti K."/>
            <person name="Salamov A."/>
            <person name="Andreopoulos B."/>
            <person name="Baker S."/>
            <person name="Barry K."/>
            <person name="Bills G."/>
            <person name="Bluhm B."/>
            <person name="Cannon C."/>
            <person name="Castanera R."/>
            <person name="Culley D."/>
            <person name="Daum C."/>
            <person name="Ezra D."/>
            <person name="Gonzalez J."/>
            <person name="Henrissat B."/>
            <person name="Kuo A."/>
            <person name="Liang C."/>
            <person name="Lipzen A."/>
            <person name="Lutzoni F."/>
            <person name="Magnuson J."/>
            <person name="Mondo S."/>
            <person name="Nolan M."/>
            <person name="Ohm R."/>
            <person name="Pangilinan J."/>
            <person name="Park H.-J."/>
            <person name="Ramirez L."/>
            <person name="Alfaro M."/>
            <person name="Sun H."/>
            <person name="Tritt A."/>
            <person name="Yoshinaga Y."/>
            <person name="Zwiers L.-H."/>
            <person name="Turgeon B."/>
            <person name="Goodwin S."/>
            <person name="Spatafora J."/>
            <person name="Crous P."/>
            <person name="Grigoriev I."/>
        </authorList>
    </citation>
    <scope>NUCLEOTIDE SEQUENCE</scope>
    <source>
        <strain evidence="2">CBS 115976</strain>
    </source>
</reference>
<dbReference type="Gene3D" id="3.40.50.1820">
    <property type="entry name" value="alpha/beta hydrolase"/>
    <property type="match status" value="1"/>
</dbReference>
<sequence length="427" mass="47686">MAAPGGKFYIQDKFAPVAAHHESFKQLWETKWKMPATMGVYPFMFGTAKDFEGIVDTLDKKGAKEPYDWNEWPTYFTPKAEELEGKAASAASKGDKAEAAEYYFRSSVLYRFARFPIVRTEGQKHAWEKCKETAKKALVLKGEIGGYEPVREVLVPHPHALEHEGKEIPIFHQLPAGASKENPVPCVMIVTGLDGFRTELVVWAEGWRQKNVAFACLEIPGTGDSPADPKDPLSPDRLFDSMTEWLGKQEAIDQKKIVAWGFSTGGYYTTRLAHTHPDKFAGVINLGGGFHHAFDPAWLDEVNHLEYPIGLADTLAHKWGYGDDTELFKKEASDKFSLLKDGTLDKPICAPLLLVNGTEDEIFPIDDCYVALQHGAPKLARFVPGIKHMGEPESFFIIFKWIYKIFGIEGANPGQQLGCNLNPSKYS</sequence>
<dbReference type="PANTHER" id="PTHR22946:SF12">
    <property type="entry name" value="CONIDIAL PIGMENT BIOSYNTHESIS PROTEIN AYG1 (AFU_ORTHOLOGUE AFUA_2G17550)"/>
    <property type="match status" value="1"/>
</dbReference>
<dbReference type="SUPFAM" id="SSF53474">
    <property type="entry name" value="alpha/beta-Hydrolases"/>
    <property type="match status" value="1"/>
</dbReference>
<organism evidence="2 3">
    <name type="scientific">Microthyrium microscopicum</name>
    <dbReference type="NCBI Taxonomy" id="703497"/>
    <lineage>
        <taxon>Eukaryota</taxon>
        <taxon>Fungi</taxon>
        <taxon>Dikarya</taxon>
        <taxon>Ascomycota</taxon>
        <taxon>Pezizomycotina</taxon>
        <taxon>Dothideomycetes</taxon>
        <taxon>Dothideomycetes incertae sedis</taxon>
        <taxon>Microthyriales</taxon>
        <taxon>Microthyriaceae</taxon>
        <taxon>Microthyrium</taxon>
    </lineage>
</organism>
<accession>A0A6A6TX22</accession>
<dbReference type="EMBL" id="MU004242">
    <property type="protein sequence ID" value="KAF2664609.1"/>
    <property type="molecule type" value="Genomic_DNA"/>
</dbReference>
<dbReference type="AlphaFoldDB" id="A0A6A6TX22"/>
<evidence type="ECO:0000313" key="2">
    <source>
        <dbReference type="EMBL" id="KAF2664609.1"/>
    </source>
</evidence>
<dbReference type="OrthoDB" id="5409895at2759"/>
<dbReference type="Pfam" id="PF06500">
    <property type="entry name" value="FrsA-like"/>
    <property type="match status" value="1"/>
</dbReference>